<keyword evidence="5 7" id="KW-0472">Membrane</keyword>
<keyword evidence="2" id="KW-1003">Cell membrane</keyword>
<feature type="transmembrane region" description="Helical" evidence="7">
    <location>
        <begin position="257"/>
        <end position="274"/>
    </location>
</feature>
<dbReference type="GO" id="GO:0043190">
    <property type="term" value="C:ATP-binding cassette (ABC) transporter complex"/>
    <property type="evidence" value="ECO:0007669"/>
    <property type="project" value="TreeGrafter"/>
</dbReference>
<comment type="subcellular location">
    <subcellularLocation>
        <location evidence="1">Cell membrane</location>
        <topology evidence="1">Multi-pass membrane protein</topology>
    </subcellularLocation>
</comment>
<evidence type="ECO:0000256" key="3">
    <source>
        <dbReference type="ARBA" id="ARBA00022692"/>
    </source>
</evidence>
<feature type="region of interest" description="Disordered" evidence="6">
    <location>
        <begin position="103"/>
        <end position="149"/>
    </location>
</feature>
<dbReference type="AlphaFoldDB" id="A0A538TMG9"/>
<dbReference type="PANTHER" id="PTHR33529:SF6">
    <property type="entry name" value="YJGP_YJGQ FAMILY PERMEASE"/>
    <property type="match status" value="1"/>
</dbReference>
<dbReference type="Proteomes" id="UP000317691">
    <property type="component" value="Unassembled WGS sequence"/>
</dbReference>
<feature type="compositionally biased region" description="Basic residues" evidence="6">
    <location>
        <begin position="68"/>
        <end position="87"/>
    </location>
</feature>
<feature type="transmembrane region" description="Helical" evidence="7">
    <location>
        <begin position="460"/>
        <end position="478"/>
    </location>
</feature>
<sequence length="518" mass="57153">MAPERAPGVLLRGRPRERARTAEPIAVRLSGHGGHHPDAPAGGGRAGAPRPEPRGRGSEEVLDSGRLRGLRARRRPARNPRAKKRNLRGVSLDPLLHLLLPLPRGRRGAGRSAPPRAVGRHVDAESRDRGHRHPAHAPGGGDHPPAAAKAAPAAGRPFVRILDRYLLREQLISLLAALVFFVSVFIIIDVFEKLDTYLDNRVPVHLVATYYAVSVPGIIIQVLPMAMLLSCLVALGQIGRHNELTAMQAAGIGIGRIALPLWALALAVSTLVFLTNEVALPHLNARKLQIYRVNIKKQSPEGATVRTNLAYLGREGRTFLIKTYAIPTMEMREVVIQEISQHTLTGRIDAETARWENGRWVFRRGFVRRFDREGEHAAQFNELVIPGLLETPDDFAKAEEDPRALSYWELRDYIARLKQSGSRVQKYLVELYLKVAFPLTNLIVVVIGTALALRVRRGGLAVSFGLSVFISFVYYAFIRLGQALGHNGQLPPVVAAWIGNFFFGALAVELLRRARRGG</sequence>
<evidence type="ECO:0000256" key="1">
    <source>
        <dbReference type="ARBA" id="ARBA00004651"/>
    </source>
</evidence>
<feature type="transmembrane region" description="Helical" evidence="7">
    <location>
        <begin position="490"/>
        <end position="511"/>
    </location>
</feature>
<organism evidence="8 9">
    <name type="scientific">Eiseniibacteriota bacterium</name>
    <dbReference type="NCBI Taxonomy" id="2212470"/>
    <lineage>
        <taxon>Bacteria</taxon>
        <taxon>Candidatus Eiseniibacteriota</taxon>
    </lineage>
</organism>
<gene>
    <name evidence="8" type="ORF">E6K79_07205</name>
</gene>
<protein>
    <submittedName>
        <fullName evidence="8">YjgP/YjgQ family permease</fullName>
    </submittedName>
</protein>
<keyword evidence="4 7" id="KW-1133">Transmembrane helix</keyword>
<feature type="transmembrane region" description="Helical" evidence="7">
    <location>
        <begin position="431"/>
        <end position="453"/>
    </location>
</feature>
<proteinExistence type="predicted"/>
<dbReference type="PANTHER" id="PTHR33529">
    <property type="entry name" value="SLR0882 PROTEIN-RELATED"/>
    <property type="match status" value="1"/>
</dbReference>
<evidence type="ECO:0000256" key="4">
    <source>
        <dbReference type="ARBA" id="ARBA00022989"/>
    </source>
</evidence>
<evidence type="ECO:0000256" key="2">
    <source>
        <dbReference type="ARBA" id="ARBA00022475"/>
    </source>
</evidence>
<feature type="transmembrane region" description="Helical" evidence="7">
    <location>
        <begin position="211"/>
        <end position="236"/>
    </location>
</feature>
<evidence type="ECO:0000313" key="8">
    <source>
        <dbReference type="EMBL" id="TMQ64817.1"/>
    </source>
</evidence>
<evidence type="ECO:0000256" key="5">
    <source>
        <dbReference type="ARBA" id="ARBA00023136"/>
    </source>
</evidence>
<evidence type="ECO:0000313" key="9">
    <source>
        <dbReference type="Proteomes" id="UP000317691"/>
    </source>
</evidence>
<keyword evidence="3 7" id="KW-0812">Transmembrane</keyword>
<dbReference type="InterPro" id="IPR005495">
    <property type="entry name" value="LptG/LptF_permease"/>
</dbReference>
<feature type="transmembrane region" description="Helical" evidence="7">
    <location>
        <begin position="171"/>
        <end position="191"/>
    </location>
</feature>
<dbReference type="GO" id="GO:0015920">
    <property type="term" value="P:lipopolysaccharide transport"/>
    <property type="evidence" value="ECO:0007669"/>
    <property type="project" value="TreeGrafter"/>
</dbReference>
<feature type="region of interest" description="Disordered" evidence="6">
    <location>
        <begin position="1"/>
        <end position="87"/>
    </location>
</feature>
<dbReference type="Pfam" id="PF03739">
    <property type="entry name" value="LptF_LptG"/>
    <property type="match status" value="1"/>
</dbReference>
<feature type="compositionally biased region" description="Basic and acidic residues" evidence="6">
    <location>
        <begin position="51"/>
        <end position="66"/>
    </location>
</feature>
<evidence type="ECO:0000256" key="7">
    <source>
        <dbReference type="SAM" id="Phobius"/>
    </source>
</evidence>
<dbReference type="EMBL" id="VBOZ01000017">
    <property type="protein sequence ID" value="TMQ64817.1"/>
    <property type="molecule type" value="Genomic_DNA"/>
</dbReference>
<accession>A0A538TMG9</accession>
<evidence type="ECO:0000256" key="6">
    <source>
        <dbReference type="SAM" id="MobiDB-lite"/>
    </source>
</evidence>
<reference evidence="8 9" key="1">
    <citation type="journal article" date="2019" name="Nat. Microbiol.">
        <title>Mediterranean grassland soil C-N compound turnover is dependent on rainfall and depth, and is mediated by genomically divergent microorganisms.</title>
        <authorList>
            <person name="Diamond S."/>
            <person name="Andeer P.F."/>
            <person name="Li Z."/>
            <person name="Crits-Christoph A."/>
            <person name="Burstein D."/>
            <person name="Anantharaman K."/>
            <person name="Lane K.R."/>
            <person name="Thomas B.C."/>
            <person name="Pan C."/>
            <person name="Northen T.R."/>
            <person name="Banfield J.F."/>
        </authorList>
    </citation>
    <scope>NUCLEOTIDE SEQUENCE [LARGE SCALE GENOMIC DNA]</scope>
    <source>
        <strain evidence="8">WS_9</strain>
    </source>
</reference>
<name>A0A538TMG9_UNCEI</name>
<comment type="caution">
    <text evidence="8">The sequence shown here is derived from an EMBL/GenBank/DDBJ whole genome shotgun (WGS) entry which is preliminary data.</text>
</comment>